<dbReference type="EnsemblPlants" id="ONIVA05G16900.1">
    <property type="protein sequence ID" value="ONIVA05G16900.1"/>
    <property type="gene ID" value="ONIVA05G16900"/>
</dbReference>
<evidence type="ECO:0000313" key="2">
    <source>
        <dbReference type="EnsemblPlants" id="ONIVA05G16900.1"/>
    </source>
</evidence>
<feature type="compositionally biased region" description="Gly residues" evidence="1">
    <location>
        <begin position="30"/>
        <end position="40"/>
    </location>
</feature>
<dbReference type="Gramene" id="ONIVA05G16900.1">
    <property type="protein sequence ID" value="ONIVA05G16900.1"/>
    <property type="gene ID" value="ONIVA05G16900"/>
</dbReference>
<protein>
    <submittedName>
        <fullName evidence="2">Uncharacterized protein</fullName>
    </submittedName>
</protein>
<evidence type="ECO:0000256" key="1">
    <source>
        <dbReference type="SAM" id="MobiDB-lite"/>
    </source>
</evidence>
<dbReference type="Proteomes" id="UP000006591">
    <property type="component" value="Chromosome 5"/>
</dbReference>
<name>A0A0E0HED4_ORYNI</name>
<evidence type="ECO:0000313" key="3">
    <source>
        <dbReference type="Proteomes" id="UP000006591"/>
    </source>
</evidence>
<feature type="region of interest" description="Disordered" evidence="1">
    <location>
        <begin position="29"/>
        <end position="50"/>
    </location>
</feature>
<keyword evidence="3" id="KW-1185">Reference proteome</keyword>
<sequence>MATTAVEMAVAAGMATTAGLATATVWRQRGGSGRIGGGSGSQIERPSRRQYGARGTAAWSSLPSGGRWLQVGRWLVESAGGR</sequence>
<proteinExistence type="predicted"/>
<accession>A0A0E0HED4</accession>
<reference evidence="2" key="1">
    <citation type="submission" date="2015-04" db="UniProtKB">
        <authorList>
            <consortium name="EnsemblPlants"/>
        </authorList>
    </citation>
    <scope>IDENTIFICATION</scope>
    <source>
        <strain evidence="2">SL10</strain>
    </source>
</reference>
<dbReference type="AlphaFoldDB" id="A0A0E0HED4"/>
<dbReference type="HOGENOM" id="CLU_2562294_0_0_1"/>
<organism evidence="2">
    <name type="scientific">Oryza nivara</name>
    <name type="common">Indian wild rice</name>
    <name type="synonym">Oryza sativa f. spontanea</name>
    <dbReference type="NCBI Taxonomy" id="4536"/>
    <lineage>
        <taxon>Eukaryota</taxon>
        <taxon>Viridiplantae</taxon>
        <taxon>Streptophyta</taxon>
        <taxon>Embryophyta</taxon>
        <taxon>Tracheophyta</taxon>
        <taxon>Spermatophyta</taxon>
        <taxon>Magnoliopsida</taxon>
        <taxon>Liliopsida</taxon>
        <taxon>Poales</taxon>
        <taxon>Poaceae</taxon>
        <taxon>BOP clade</taxon>
        <taxon>Oryzoideae</taxon>
        <taxon>Oryzeae</taxon>
        <taxon>Oryzinae</taxon>
        <taxon>Oryza</taxon>
    </lineage>
</organism>
<reference evidence="2" key="2">
    <citation type="submission" date="2018-04" db="EMBL/GenBank/DDBJ databases">
        <title>OnivRS2 (Oryza nivara Reference Sequence Version 2).</title>
        <authorList>
            <person name="Zhang J."/>
            <person name="Kudrna D."/>
            <person name="Lee S."/>
            <person name="Talag J."/>
            <person name="Rajasekar S."/>
            <person name="Welchert J."/>
            <person name="Hsing Y.-I."/>
            <person name="Wing R.A."/>
        </authorList>
    </citation>
    <scope>NUCLEOTIDE SEQUENCE [LARGE SCALE GENOMIC DNA]</scope>
    <source>
        <strain evidence="2">SL10</strain>
    </source>
</reference>